<name>A0A0F9EQW7_9ZZZZ</name>
<protein>
    <recommendedName>
        <fullName evidence="2">Large polyvalent protein associated domain-containing protein</fullName>
    </recommendedName>
</protein>
<reference evidence="1" key="1">
    <citation type="journal article" date="2015" name="Nature">
        <title>Complex archaea that bridge the gap between prokaryotes and eukaryotes.</title>
        <authorList>
            <person name="Spang A."/>
            <person name="Saw J.H."/>
            <person name="Jorgensen S.L."/>
            <person name="Zaremba-Niedzwiedzka K."/>
            <person name="Martijn J."/>
            <person name="Lind A.E."/>
            <person name="van Eijk R."/>
            <person name="Schleper C."/>
            <person name="Guy L."/>
            <person name="Ettema T.J."/>
        </authorList>
    </citation>
    <scope>NUCLEOTIDE SEQUENCE</scope>
</reference>
<feature type="non-terminal residue" evidence="1">
    <location>
        <position position="536"/>
    </location>
</feature>
<feature type="non-terminal residue" evidence="1">
    <location>
        <position position="1"/>
    </location>
</feature>
<proteinExistence type="predicted"/>
<sequence length="536" mass="59981">RAENLTVEPVPSEAGFVDAPAVGRGIKGFIRRNFTSRGDLPKTVHDRMIQRDGGVGVTERQIAFTLRDFRKAQRKVHGIGRGVPEGDRVVLDRALKGEIPIERIPEPFRPIITRMRNEVDTLSRRLIDSGAIEGELEATIEQNIGSYATRSYRVFDDPDWALKVSQDVRNKAKALLRSEFPNSSEEEIAGLIEALLYRGKEAGSPVGLMGKLGSKDLSILKRRKDIPPEIRALYGEHTDAKVNYARSATRMAHLIENHHFLTDVRREGLGEFFFEKPTVRGANQFKAQIASGGSKTLEPLNGLFTTPEIKRAFEEIGAPQQLPDWLRHYMKVNGFVKFSKTVLSMLTHVRNTTANVGFATANGLWRVTKSADALRAIGANTGITDIISSPKNITRWRDYFLKLQRLRVVDESARAGELGDVLADAIKGNLSDPGRSPAVRVLSVGSKFVKSLYRAEDDVWKVFAFENELARYGAAKPEWSVDRLEAHVAEIVRNTHPTYSLVPRGVKMLRRFPLVGNFVSFPSEVARTMYHTLRLT</sequence>
<evidence type="ECO:0000313" key="1">
    <source>
        <dbReference type="EMBL" id="KKL26248.1"/>
    </source>
</evidence>
<gene>
    <name evidence="1" type="ORF">LCGC14_2397190</name>
</gene>
<dbReference type="EMBL" id="LAZR01035903">
    <property type="protein sequence ID" value="KKL26248.1"/>
    <property type="molecule type" value="Genomic_DNA"/>
</dbReference>
<accession>A0A0F9EQW7</accession>
<evidence type="ECO:0008006" key="2">
    <source>
        <dbReference type="Google" id="ProtNLM"/>
    </source>
</evidence>
<dbReference type="AlphaFoldDB" id="A0A0F9EQW7"/>
<comment type="caution">
    <text evidence="1">The sequence shown here is derived from an EMBL/GenBank/DDBJ whole genome shotgun (WGS) entry which is preliminary data.</text>
</comment>
<organism evidence="1">
    <name type="scientific">marine sediment metagenome</name>
    <dbReference type="NCBI Taxonomy" id="412755"/>
    <lineage>
        <taxon>unclassified sequences</taxon>
        <taxon>metagenomes</taxon>
        <taxon>ecological metagenomes</taxon>
    </lineage>
</organism>